<keyword evidence="4" id="KW-1185">Reference proteome</keyword>
<organism evidence="3 4">
    <name type="scientific">Caenorhabditis auriculariae</name>
    <dbReference type="NCBI Taxonomy" id="2777116"/>
    <lineage>
        <taxon>Eukaryota</taxon>
        <taxon>Metazoa</taxon>
        <taxon>Ecdysozoa</taxon>
        <taxon>Nematoda</taxon>
        <taxon>Chromadorea</taxon>
        <taxon>Rhabditida</taxon>
        <taxon>Rhabditina</taxon>
        <taxon>Rhabditomorpha</taxon>
        <taxon>Rhabditoidea</taxon>
        <taxon>Rhabditidae</taxon>
        <taxon>Peloderinae</taxon>
        <taxon>Caenorhabditis</taxon>
    </lineage>
</organism>
<dbReference type="InterPro" id="IPR000535">
    <property type="entry name" value="MSP_dom"/>
</dbReference>
<comment type="function">
    <text evidence="1">Central component in molecular interactions underlying sperm crawling. Forms an extensive filament system that extends from sperm villipoda, along the leading edge of the pseudopod.</text>
</comment>
<dbReference type="EMBL" id="CAJGYM010000007">
    <property type="protein sequence ID" value="CAD6187822.1"/>
    <property type="molecule type" value="Genomic_DNA"/>
</dbReference>
<dbReference type="PROSITE" id="PS50202">
    <property type="entry name" value="MSP"/>
    <property type="match status" value="1"/>
</dbReference>
<dbReference type="OrthoDB" id="5854456at2759"/>
<keyword evidence="1" id="KW-0206">Cytoskeleton</keyword>
<feature type="domain" description="MSP" evidence="2">
    <location>
        <begin position="178"/>
        <end position="326"/>
    </location>
</feature>
<comment type="caution">
    <text evidence="3">The sequence shown here is derived from an EMBL/GenBank/DDBJ whole genome shotgun (WGS) entry which is preliminary data.</text>
</comment>
<sequence>MRNPQNEIFDLRFGIVIRISQSMRCNLCAFLSAEVVNLSRFIEFSALPSFHLILSAYSGTDGACLLPKVRMRAACCAHARGVSLVGSSHEHTVFTKRSRGYEKMIEEFATINELEEQAGPSDHTDARLKLLAQKFRNLRASMTSTGSSMAAIRQFGTARLTPGRTPGRQLDQPEPMIAIALSDMEYLMRTARSGRGSGRTERQAGCTCCCHIVSGVNVIPRSARFTTLGGLSTHTLMNTRIAVKITCSDNNMYRVTPVYATVEPGQSLPLHIARVKSELIKRDRLCVNVIEAEGSKDARESFKKCSARPAVINLALDVRESDEPQL</sequence>
<name>A0A8S1GXY4_9PELO</name>
<evidence type="ECO:0000256" key="1">
    <source>
        <dbReference type="RuleBase" id="RU003425"/>
    </source>
</evidence>
<dbReference type="InterPro" id="IPR013783">
    <property type="entry name" value="Ig-like_fold"/>
</dbReference>
<dbReference type="Gene3D" id="2.60.40.10">
    <property type="entry name" value="Immunoglobulins"/>
    <property type="match status" value="1"/>
</dbReference>
<gene>
    <name evidence="3" type="ORF">CAUJ_LOCUS3741</name>
</gene>
<dbReference type="InterPro" id="IPR008962">
    <property type="entry name" value="PapD-like_sf"/>
</dbReference>
<reference evidence="3" key="1">
    <citation type="submission" date="2020-10" db="EMBL/GenBank/DDBJ databases">
        <authorList>
            <person name="Kikuchi T."/>
        </authorList>
    </citation>
    <scope>NUCLEOTIDE SEQUENCE</scope>
    <source>
        <strain evidence="3">NKZ352</strain>
    </source>
</reference>
<dbReference type="AlphaFoldDB" id="A0A8S1GXY4"/>
<accession>A0A8S1GXY4</accession>
<evidence type="ECO:0000259" key="2">
    <source>
        <dbReference type="PROSITE" id="PS50202"/>
    </source>
</evidence>
<dbReference type="Pfam" id="PF00635">
    <property type="entry name" value="Motile_Sperm"/>
    <property type="match status" value="1"/>
</dbReference>
<dbReference type="SUPFAM" id="SSF49354">
    <property type="entry name" value="PapD-like"/>
    <property type="match status" value="1"/>
</dbReference>
<evidence type="ECO:0000313" key="3">
    <source>
        <dbReference type="EMBL" id="CAD6187822.1"/>
    </source>
</evidence>
<dbReference type="InterPro" id="IPR051774">
    <property type="entry name" value="Sperm-specific_class_P"/>
</dbReference>
<dbReference type="Proteomes" id="UP000835052">
    <property type="component" value="Unassembled WGS sequence"/>
</dbReference>
<dbReference type="PANTHER" id="PTHR22947:SF1">
    <property type="entry name" value="PROTEIN CBG16675"/>
    <property type="match status" value="1"/>
</dbReference>
<dbReference type="PANTHER" id="PTHR22947">
    <property type="entry name" value="MAJOR SPERM PROTEIN"/>
    <property type="match status" value="1"/>
</dbReference>
<keyword evidence="1" id="KW-0963">Cytoplasm</keyword>
<proteinExistence type="predicted"/>
<evidence type="ECO:0000313" key="4">
    <source>
        <dbReference type="Proteomes" id="UP000835052"/>
    </source>
</evidence>
<protein>
    <recommendedName>
        <fullName evidence="1">Major sperm protein</fullName>
    </recommendedName>
</protein>